<dbReference type="EMBL" id="CAEZVK010000095">
    <property type="protein sequence ID" value="CAB4634686.1"/>
    <property type="molecule type" value="Genomic_DNA"/>
</dbReference>
<sequence length="80" mass="9002">MRPKNKQSVRAWIGGLNEVKKVGEVPQTLRHLFAANFNKSVVHPMPGKRAPGCQRLRAFILVVWERKVLSATVKIEAIAQ</sequence>
<accession>A0A6J6JD48</accession>
<evidence type="ECO:0000313" key="1">
    <source>
        <dbReference type="EMBL" id="CAB4634686.1"/>
    </source>
</evidence>
<proteinExistence type="predicted"/>
<dbReference type="AlphaFoldDB" id="A0A6J6JD48"/>
<name>A0A6J6JD48_9ZZZZ</name>
<reference evidence="1" key="1">
    <citation type="submission" date="2020-05" db="EMBL/GenBank/DDBJ databases">
        <authorList>
            <person name="Chiriac C."/>
            <person name="Salcher M."/>
            <person name="Ghai R."/>
            <person name="Kavagutti S V."/>
        </authorList>
    </citation>
    <scope>NUCLEOTIDE SEQUENCE</scope>
</reference>
<protein>
    <submittedName>
        <fullName evidence="1">Unannotated protein</fullName>
    </submittedName>
</protein>
<organism evidence="1">
    <name type="scientific">freshwater metagenome</name>
    <dbReference type="NCBI Taxonomy" id="449393"/>
    <lineage>
        <taxon>unclassified sequences</taxon>
        <taxon>metagenomes</taxon>
        <taxon>ecological metagenomes</taxon>
    </lineage>
</organism>
<gene>
    <name evidence="1" type="ORF">UFOPK2000_00950</name>
</gene>